<keyword evidence="2" id="KW-0554">One-carbon metabolism</keyword>
<organism evidence="11 12">
    <name type="scientific">Candidatus Roizmanbacteria bacterium RIFCSPHIGHO2_02_FULL_40_9</name>
    <dbReference type="NCBI Taxonomy" id="1802042"/>
    <lineage>
        <taxon>Bacteria</taxon>
        <taxon>Candidatus Roizmaniibacteriota</taxon>
    </lineage>
</organism>
<evidence type="ECO:0000313" key="12">
    <source>
        <dbReference type="Proteomes" id="UP000177027"/>
    </source>
</evidence>
<dbReference type="InterPro" id="IPR020630">
    <property type="entry name" value="THF_DH/CycHdrlase_cat_dom"/>
</dbReference>
<dbReference type="GO" id="GO:0004488">
    <property type="term" value="F:methylenetetrahydrofolate dehydrogenase (NADP+) activity"/>
    <property type="evidence" value="ECO:0007669"/>
    <property type="project" value="InterPro"/>
</dbReference>
<evidence type="ECO:0008006" key="13">
    <source>
        <dbReference type="Google" id="ProtNLM"/>
    </source>
</evidence>
<dbReference type="PRINTS" id="PR00085">
    <property type="entry name" value="THFDHDRGNASE"/>
</dbReference>
<keyword evidence="8" id="KW-0511">Multifunctional enzyme</keyword>
<accession>A0A1F7HE12</accession>
<comment type="pathway">
    <text evidence="1">One-carbon metabolism; tetrahydrofolate interconversion.</text>
</comment>
<dbReference type="Gene3D" id="3.40.50.720">
    <property type="entry name" value="NAD(P)-binding Rossmann-like Domain"/>
    <property type="match status" value="1"/>
</dbReference>
<dbReference type="GO" id="GO:0009086">
    <property type="term" value="P:methionine biosynthetic process"/>
    <property type="evidence" value="ECO:0007669"/>
    <property type="project" value="UniProtKB-KW"/>
</dbReference>
<dbReference type="Gene3D" id="3.40.50.10860">
    <property type="entry name" value="Leucine Dehydrogenase, chain A, domain 1"/>
    <property type="match status" value="1"/>
</dbReference>
<keyword evidence="7" id="KW-0028">Amino-acid biosynthesis</keyword>
<keyword evidence="3" id="KW-0658">Purine biosynthesis</keyword>
<dbReference type="GO" id="GO:0005829">
    <property type="term" value="C:cytosol"/>
    <property type="evidence" value="ECO:0007669"/>
    <property type="project" value="TreeGrafter"/>
</dbReference>
<dbReference type="SUPFAM" id="SSF51735">
    <property type="entry name" value="NAD(P)-binding Rossmann-fold domains"/>
    <property type="match status" value="1"/>
</dbReference>
<proteinExistence type="predicted"/>
<dbReference type="GO" id="GO:0035999">
    <property type="term" value="P:tetrahydrofolate interconversion"/>
    <property type="evidence" value="ECO:0007669"/>
    <property type="project" value="TreeGrafter"/>
</dbReference>
<dbReference type="InterPro" id="IPR020631">
    <property type="entry name" value="THF_DH/CycHdrlase_NAD-bd_dom"/>
</dbReference>
<dbReference type="InterPro" id="IPR036291">
    <property type="entry name" value="NAD(P)-bd_dom_sf"/>
</dbReference>
<evidence type="ECO:0000259" key="10">
    <source>
        <dbReference type="Pfam" id="PF02882"/>
    </source>
</evidence>
<evidence type="ECO:0000313" key="11">
    <source>
        <dbReference type="EMBL" id="OGK29224.1"/>
    </source>
</evidence>
<dbReference type="InterPro" id="IPR046346">
    <property type="entry name" value="Aminoacid_DH-like_N_sf"/>
</dbReference>
<dbReference type="InterPro" id="IPR000672">
    <property type="entry name" value="THF_DH/CycHdrlase"/>
</dbReference>
<dbReference type="EMBL" id="MFZS01000011">
    <property type="protein sequence ID" value="OGK29224.1"/>
    <property type="molecule type" value="Genomic_DNA"/>
</dbReference>
<name>A0A1F7HE12_9BACT</name>
<evidence type="ECO:0000256" key="7">
    <source>
        <dbReference type="ARBA" id="ARBA00023167"/>
    </source>
</evidence>
<dbReference type="GO" id="GO:0004477">
    <property type="term" value="F:methenyltetrahydrofolate cyclohydrolase activity"/>
    <property type="evidence" value="ECO:0007669"/>
    <property type="project" value="TreeGrafter"/>
</dbReference>
<feature type="domain" description="Tetrahydrofolate dehydrogenase/cyclohydrolase NAD(P)-binding" evidence="10">
    <location>
        <begin position="160"/>
        <end position="288"/>
    </location>
</feature>
<dbReference type="Pfam" id="PF00763">
    <property type="entry name" value="THF_DHG_CYH"/>
    <property type="match status" value="1"/>
</dbReference>
<keyword evidence="5" id="KW-0521">NADP</keyword>
<evidence type="ECO:0000256" key="8">
    <source>
        <dbReference type="ARBA" id="ARBA00023268"/>
    </source>
</evidence>
<evidence type="ECO:0000259" key="9">
    <source>
        <dbReference type="Pfam" id="PF00763"/>
    </source>
</evidence>
<dbReference type="SUPFAM" id="SSF53223">
    <property type="entry name" value="Aminoacid dehydrogenase-like, N-terminal domain"/>
    <property type="match status" value="1"/>
</dbReference>
<dbReference type="PANTHER" id="PTHR48099">
    <property type="entry name" value="C-1-TETRAHYDROFOLATE SYNTHASE, CYTOPLASMIC-RELATED"/>
    <property type="match status" value="1"/>
</dbReference>
<feature type="domain" description="Tetrahydrofolate dehydrogenase/cyclohydrolase catalytic" evidence="9">
    <location>
        <begin position="3"/>
        <end position="118"/>
    </location>
</feature>
<dbReference type="Pfam" id="PF02882">
    <property type="entry name" value="THF_DHG_CYH_C"/>
    <property type="match status" value="1"/>
</dbReference>
<evidence type="ECO:0000256" key="1">
    <source>
        <dbReference type="ARBA" id="ARBA00004777"/>
    </source>
</evidence>
<comment type="caution">
    <text evidence="11">The sequence shown here is derived from an EMBL/GenBank/DDBJ whole genome shotgun (WGS) entry which is preliminary data.</text>
</comment>
<dbReference type="AlphaFoldDB" id="A0A1F7HE12"/>
<evidence type="ECO:0000256" key="2">
    <source>
        <dbReference type="ARBA" id="ARBA00022563"/>
    </source>
</evidence>
<evidence type="ECO:0000256" key="6">
    <source>
        <dbReference type="ARBA" id="ARBA00023002"/>
    </source>
</evidence>
<reference evidence="11 12" key="1">
    <citation type="journal article" date="2016" name="Nat. Commun.">
        <title>Thousands of microbial genomes shed light on interconnected biogeochemical processes in an aquifer system.</title>
        <authorList>
            <person name="Anantharaman K."/>
            <person name="Brown C.T."/>
            <person name="Hug L.A."/>
            <person name="Sharon I."/>
            <person name="Castelle C.J."/>
            <person name="Probst A.J."/>
            <person name="Thomas B.C."/>
            <person name="Singh A."/>
            <person name="Wilkins M.J."/>
            <person name="Karaoz U."/>
            <person name="Brodie E.L."/>
            <person name="Williams K.H."/>
            <person name="Hubbard S.S."/>
            <person name="Banfield J.F."/>
        </authorList>
    </citation>
    <scope>NUCLEOTIDE SEQUENCE [LARGE SCALE GENOMIC DNA]</scope>
</reference>
<evidence type="ECO:0000256" key="4">
    <source>
        <dbReference type="ARBA" id="ARBA00022801"/>
    </source>
</evidence>
<gene>
    <name evidence="11" type="ORF">A3D06_01140</name>
</gene>
<dbReference type="PANTHER" id="PTHR48099:SF5">
    <property type="entry name" value="C-1-TETRAHYDROFOLATE SYNTHASE, CYTOPLASMIC"/>
    <property type="match status" value="1"/>
</dbReference>
<evidence type="ECO:0000256" key="3">
    <source>
        <dbReference type="ARBA" id="ARBA00022755"/>
    </source>
</evidence>
<keyword evidence="7" id="KW-0486">Methionine biosynthesis</keyword>
<keyword evidence="4" id="KW-0378">Hydrolase</keyword>
<keyword evidence="6" id="KW-0560">Oxidoreductase</keyword>
<protein>
    <recommendedName>
        <fullName evidence="13">Methenyltetrahydrofolate cyclohydrolase</fullName>
    </recommendedName>
</protein>
<dbReference type="GO" id="GO:0006164">
    <property type="term" value="P:purine nucleotide biosynthetic process"/>
    <property type="evidence" value="ECO:0007669"/>
    <property type="project" value="UniProtKB-KW"/>
</dbReference>
<evidence type="ECO:0000256" key="5">
    <source>
        <dbReference type="ARBA" id="ARBA00022857"/>
    </source>
</evidence>
<dbReference type="Proteomes" id="UP000177027">
    <property type="component" value="Unassembled WGS sequence"/>
</dbReference>
<sequence>MEINGKEIADQILDDLHKTIQKIASRGVQPPKLIVFAIEPNEETRVFMKNKKRAAEKIGAICGIKIYEAAPSFEDFMRSVQELCGNTDATGAIIQLPLPTAFLSSTLNRCIPPEKEIEGFSHKPIFDYPIGLAVLTILSSIYNPEKSIIYSIHDFHNGIRHAMKNKRIVLLGRGATGGIPIGNTLSKAKISYVSINSSTDNNIRSKFISEGDIIITAVGKKIITPDMIKPQSVLISVGMRKDGDLWKGDYEDHEIKDKVLAYTPTPNGIGPLNVAFLMYNLVKAWKLQNNFE</sequence>